<name>A2E0F4_TRIV3</name>
<dbReference type="EMBL" id="DS113279">
    <property type="protein sequence ID" value="EAY13834.1"/>
    <property type="molecule type" value="Genomic_DNA"/>
</dbReference>
<accession>A2E0F4</accession>
<protein>
    <submittedName>
        <fullName evidence="4">Uncharacterized protein</fullName>
    </submittedName>
</protein>
<dbReference type="STRING" id="5722.A2E0F4"/>
<dbReference type="InParanoid" id="A2E0F4"/>
<keyword evidence="1" id="KW-0677">Repeat</keyword>
<dbReference type="RefSeq" id="XP_001326057.1">
    <property type="nucleotide sequence ID" value="XM_001326022.1"/>
</dbReference>
<dbReference type="PROSITE" id="PS50088">
    <property type="entry name" value="ANK_REPEAT"/>
    <property type="match status" value="2"/>
</dbReference>
<evidence type="ECO:0000256" key="1">
    <source>
        <dbReference type="ARBA" id="ARBA00022737"/>
    </source>
</evidence>
<dbReference type="PANTHER" id="PTHR24201">
    <property type="entry name" value="ANK_REP_REGION DOMAIN-CONTAINING PROTEIN"/>
    <property type="match status" value="1"/>
</dbReference>
<dbReference type="AlphaFoldDB" id="A2E0F4"/>
<evidence type="ECO:0000313" key="5">
    <source>
        <dbReference type="Proteomes" id="UP000001542"/>
    </source>
</evidence>
<evidence type="ECO:0000256" key="2">
    <source>
        <dbReference type="ARBA" id="ARBA00023043"/>
    </source>
</evidence>
<feature type="repeat" description="ANK" evidence="3">
    <location>
        <begin position="45"/>
        <end position="77"/>
    </location>
</feature>
<reference evidence="4" key="1">
    <citation type="submission" date="2006-10" db="EMBL/GenBank/DDBJ databases">
        <authorList>
            <person name="Amadeo P."/>
            <person name="Zhao Q."/>
            <person name="Wortman J."/>
            <person name="Fraser-Liggett C."/>
            <person name="Carlton J."/>
        </authorList>
    </citation>
    <scope>NUCLEOTIDE SEQUENCE</scope>
    <source>
        <strain evidence="4">G3</strain>
    </source>
</reference>
<sequence>MFPDSVNSLSNNKSTPLHFAVSANDYQMVLCLLMNKANPNLVNNLGQSPLHLSIVSTEQKIFKALVAFHADLHIKDNSGRTPSNIAIHRELAQMYKILTSYSDGSNIPSEEDVIADFIEEDQYSDVEEDEEIPRNPSEELDVIEEKVKNLENALKQNK</sequence>
<organism evidence="4 5">
    <name type="scientific">Trichomonas vaginalis (strain ATCC PRA-98 / G3)</name>
    <dbReference type="NCBI Taxonomy" id="412133"/>
    <lineage>
        <taxon>Eukaryota</taxon>
        <taxon>Metamonada</taxon>
        <taxon>Parabasalia</taxon>
        <taxon>Trichomonadida</taxon>
        <taxon>Trichomonadidae</taxon>
        <taxon>Trichomonas</taxon>
    </lineage>
</organism>
<dbReference type="InterPro" id="IPR002110">
    <property type="entry name" value="Ankyrin_rpt"/>
</dbReference>
<dbReference type="Proteomes" id="UP000001542">
    <property type="component" value="Unassembled WGS sequence"/>
</dbReference>
<dbReference type="SMR" id="A2E0F4"/>
<dbReference type="Gene3D" id="1.25.40.20">
    <property type="entry name" value="Ankyrin repeat-containing domain"/>
    <property type="match status" value="1"/>
</dbReference>
<gene>
    <name evidence="4" type="ORF">TVAG_043940</name>
</gene>
<reference evidence="4" key="2">
    <citation type="journal article" date="2007" name="Science">
        <title>Draft genome sequence of the sexually transmitted pathogen Trichomonas vaginalis.</title>
        <authorList>
            <person name="Carlton J.M."/>
            <person name="Hirt R.P."/>
            <person name="Silva J.C."/>
            <person name="Delcher A.L."/>
            <person name="Schatz M."/>
            <person name="Zhao Q."/>
            <person name="Wortman J.R."/>
            <person name="Bidwell S.L."/>
            <person name="Alsmark U.C.M."/>
            <person name="Besteiro S."/>
            <person name="Sicheritz-Ponten T."/>
            <person name="Noel C.J."/>
            <person name="Dacks J.B."/>
            <person name="Foster P.G."/>
            <person name="Simillion C."/>
            <person name="Van de Peer Y."/>
            <person name="Miranda-Saavedra D."/>
            <person name="Barton G.J."/>
            <person name="Westrop G.D."/>
            <person name="Mueller S."/>
            <person name="Dessi D."/>
            <person name="Fiori P.L."/>
            <person name="Ren Q."/>
            <person name="Paulsen I."/>
            <person name="Zhang H."/>
            <person name="Bastida-Corcuera F.D."/>
            <person name="Simoes-Barbosa A."/>
            <person name="Brown M.T."/>
            <person name="Hayes R.D."/>
            <person name="Mukherjee M."/>
            <person name="Okumura C.Y."/>
            <person name="Schneider R."/>
            <person name="Smith A.J."/>
            <person name="Vanacova S."/>
            <person name="Villalvazo M."/>
            <person name="Haas B.J."/>
            <person name="Pertea M."/>
            <person name="Feldblyum T.V."/>
            <person name="Utterback T.R."/>
            <person name="Shu C.L."/>
            <person name="Osoegawa K."/>
            <person name="de Jong P.J."/>
            <person name="Hrdy I."/>
            <person name="Horvathova L."/>
            <person name="Zubacova Z."/>
            <person name="Dolezal P."/>
            <person name="Malik S.B."/>
            <person name="Logsdon J.M. Jr."/>
            <person name="Henze K."/>
            <person name="Gupta A."/>
            <person name="Wang C.C."/>
            <person name="Dunne R.L."/>
            <person name="Upcroft J.A."/>
            <person name="Upcroft P."/>
            <person name="White O."/>
            <person name="Salzberg S.L."/>
            <person name="Tang P."/>
            <person name="Chiu C.-H."/>
            <person name="Lee Y.-S."/>
            <person name="Embley T.M."/>
            <person name="Coombs G.H."/>
            <person name="Mottram J.C."/>
            <person name="Tachezy J."/>
            <person name="Fraser-Liggett C.M."/>
            <person name="Johnson P.J."/>
        </authorList>
    </citation>
    <scope>NUCLEOTIDE SEQUENCE [LARGE SCALE GENOMIC DNA]</scope>
    <source>
        <strain evidence="4">G3</strain>
    </source>
</reference>
<dbReference type="OrthoDB" id="539213at2759"/>
<dbReference type="VEuPathDB" id="TrichDB:TVAG_043940"/>
<dbReference type="SMART" id="SM00248">
    <property type="entry name" value="ANK"/>
    <property type="match status" value="2"/>
</dbReference>
<feature type="repeat" description="ANK" evidence="3">
    <location>
        <begin position="12"/>
        <end position="44"/>
    </location>
</feature>
<dbReference type="KEGG" id="tva:4771819"/>
<dbReference type="InterPro" id="IPR036770">
    <property type="entry name" value="Ankyrin_rpt-contain_sf"/>
</dbReference>
<dbReference type="InterPro" id="IPR050776">
    <property type="entry name" value="Ank_Repeat/CDKN_Inhibitor"/>
</dbReference>
<evidence type="ECO:0000256" key="3">
    <source>
        <dbReference type="PROSITE-ProRule" id="PRU00023"/>
    </source>
</evidence>
<evidence type="ECO:0000313" key="4">
    <source>
        <dbReference type="EMBL" id="EAY13834.1"/>
    </source>
</evidence>
<dbReference type="SUPFAM" id="SSF48403">
    <property type="entry name" value="Ankyrin repeat"/>
    <property type="match status" value="1"/>
</dbReference>
<dbReference type="VEuPathDB" id="TrichDB:TVAGG3_0541000"/>
<dbReference type="PROSITE" id="PS50297">
    <property type="entry name" value="ANK_REP_REGION"/>
    <property type="match status" value="2"/>
</dbReference>
<proteinExistence type="predicted"/>
<dbReference type="Pfam" id="PF12796">
    <property type="entry name" value="Ank_2"/>
    <property type="match status" value="1"/>
</dbReference>
<keyword evidence="5" id="KW-1185">Reference proteome</keyword>
<keyword evidence="2 3" id="KW-0040">ANK repeat</keyword>